<evidence type="ECO:0000259" key="3">
    <source>
        <dbReference type="SMART" id="SM00910"/>
    </source>
</evidence>
<dbReference type="Gene3D" id="3.30.70.2330">
    <property type="match status" value="1"/>
</dbReference>
<evidence type="ECO:0000256" key="1">
    <source>
        <dbReference type="ARBA" id="ARBA00022723"/>
    </source>
</evidence>
<feature type="domain" description="HIRAN" evidence="3">
    <location>
        <begin position="66"/>
        <end position="163"/>
    </location>
</feature>
<evidence type="ECO:0000313" key="5">
    <source>
        <dbReference type="Proteomes" id="UP001430755"/>
    </source>
</evidence>
<dbReference type="RefSeq" id="WP_242164489.1">
    <property type="nucleotide sequence ID" value="NZ_JAJMLW010000002.1"/>
</dbReference>
<reference evidence="4" key="1">
    <citation type="submission" date="2021-11" db="EMBL/GenBank/DDBJ databases">
        <title>A Novel Adlercreutzia Species, isolated from a Allomyrina dichotoma larva feces.</title>
        <authorList>
            <person name="Suh M.K."/>
        </authorList>
    </citation>
    <scope>NUCLEOTIDE SEQUENCE</scope>
    <source>
        <strain evidence="4">JBNU-10</strain>
    </source>
</reference>
<proteinExistence type="predicted"/>
<accession>A0ABS9WHY0</accession>
<keyword evidence="5" id="KW-1185">Reference proteome</keyword>
<sequence length="163" mass="16780">MESRIIAFREARGDAAAGAAGAGIAARAGETGGTGARAAQSGGDAAARRRVHAGAGAGPGRSLPLVESTAVAGTRHVPGVRSLAEGLAPGDELALVRDRRNPYDPWATEVRDGRGNRLGYVSCEHNEVVARLLDGGRDVAGVVGSVDQLGNWTRIQMEVRLYA</sequence>
<gene>
    <name evidence="4" type="ORF">LPT13_05695</name>
</gene>
<evidence type="ECO:0000256" key="2">
    <source>
        <dbReference type="ARBA" id="ARBA00022801"/>
    </source>
</evidence>
<organism evidence="4 5">
    <name type="scientific">Adlercreutzia faecimuris</name>
    <dbReference type="NCBI Taxonomy" id="2897341"/>
    <lineage>
        <taxon>Bacteria</taxon>
        <taxon>Bacillati</taxon>
        <taxon>Actinomycetota</taxon>
        <taxon>Coriobacteriia</taxon>
        <taxon>Eggerthellales</taxon>
        <taxon>Eggerthellaceae</taxon>
        <taxon>Adlercreutzia</taxon>
    </lineage>
</organism>
<keyword evidence="2" id="KW-0378">Hydrolase</keyword>
<keyword evidence="1" id="KW-0479">Metal-binding</keyword>
<name>A0ABS9WHY0_9ACTN</name>
<dbReference type="Proteomes" id="UP001430755">
    <property type="component" value="Unassembled WGS sequence"/>
</dbReference>
<evidence type="ECO:0000313" key="4">
    <source>
        <dbReference type="EMBL" id="MCI2241846.1"/>
    </source>
</evidence>
<dbReference type="EMBL" id="JAJMLW010000002">
    <property type="protein sequence ID" value="MCI2241846.1"/>
    <property type="molecule type" value="Genomic_DNA"/>
</dbReference>
<comment type="caution">
    <text evidence="4">The sequence shown here is derived from an EMBL/GenBank/DDBJ whole genome shotgun (WGS) entry which is preliminary data.</text>
</comment>
<dbReference type="Pfam" id="PF08797">
    <property type="entry name" value="HIRAN"/>
    <property type="match status" value="1"/>
</dbReference>
<dbReference type="InterPro" id="IPR014905">
    <property type="entry name" value="HIRAN"/>
</dbReference>
<dbReference type="SMART" id="SM00910">
    <property type="entry name" value="HIRAN"/>
    <property type="match status" value="1"/>
</dbReference>
<protein>
    <submittedName>
        <fullName evidence="4">HIRAN domain-containing protein</fullName>
    </submittedName>
</protein>